<feature type="domain" description="Pyruvate phosphate dikinase AMP/ATP-binding" evidence="2">
    <location>
        <begin position="28"/>
        <end position="324"/>
    </location>
</feature>
<dbReference type="SUPFAM" id="SSF52009">
    <property type="entry name" value="Phosphohistidine domain"/>
    <property type="match status" value="1"/>
</dbReference>
<evidence type="ECO:0000259" key="1">
    <source>
        <dbReference type="Pfam" id="PF00391"/>
    </source>
</evidence>
<dbReference type="Pfam" id="PF01326">
    <property type="entry name" value="PPDK_N"/>
    <property type="match status" value="1"/>
</dbReference>
<accession>A0ABU4VLP9</accession>
<dbReference type="InterPro" id="IPR008279">
    <property type="entry name" value="PEP-util_enz_mobile_dom"/>
</dbReference>
<evidence type="ECO:0000313" key="3">
    <source>
        <dbReference type="EMBL" id="MDX8152752.1"/>
    </source>
</evidence>
<gene>
    <name evidence="3" type="ORF">SK069_14185</name>
</gene>
<dbReference type="Gene3D" id="3.30.1490.20">
    <property type="entry name" value="ATP-grasp fold, A domain"/>
    <property type="match status" value="1"/>
</dbReference>
<dbReference type="InterPro" id="IPR013815">
    <property type="entry name" value="ATP_grasp_subdomain_1"/>
</dbReference>
<dbReference type="SUPFAM" id="SSF56059">
    <property type="entry name" value="Glutathione synthetase ATP-binding domain-like"/>
    <property type="match status" value="1"/>
</dbReference>
<dbReference type="InterPro" id="IPR002192">
    <property type="entry name" value="PPDK_AMP/ATP-bd"/>
</dbReference>
<evidence type="ECO:0000259" key="2">
    <source>
        <dbReference type="Pfam" id="PF01326"/>
    </source>
</evidence>
<evidence type="ECO:0000313" key="4">
    <source>
        <dbReference type="Proteomes" id="UP001277761"/>
    </source>
</evidence>
<proteinExistence type="predicted"/>
<dbReference type="Gene3D" id="3.30.470.20">
    <property type="entry name" value="ATP-grasp fold, B domain"/>
    <property type="match status" value="1"/>
</dbReference>
<protein>
    <submittedName>
        <fullName evidence="3">PEP/pyruvate-binding domain-containing protein</fullName>
    </submittedName>
</protein>
<dbReference type="InterPro" id="IPR051549">
    <property type="entry name" value="PEP_Utilizing_Enz"/>
</dbReference>
<dbReference type="PANTHER" id="PTHR43615">
    <property type="entry name" value="PHOSPHOENOLPYRUVATE SYNTHASE-RELATED"/>
    <property type="match status" value="1"/>
</dbReference>
<keyword evidence="4" id="KW-1185">Reference proteome</keyword>
<dbReference type="EMBL" id="JAXAVX010000008">
    <property type="protein sequence ID" value="MDX8152752.1"/>
    <property type="molecule type" value="Genomic_DNA"/>
</dbReference>
<organism evidence="3 4">
    <name type="scientific">Patulibacter brassicae</name>
    <dbReference type="NCBI Taxonomy" id="1705717"/>
    <lineage>
        <taxon>Bacteria</taxon>
        <taxon>Bacillati</taxon>
        <taxon>Actinomycetota</taxon>
        <taxon>Thermoleophilia</taxon>
        <taxon>Solirubrobacterales</taxon>
        <taxon>Patulibacteraceae</taxon>
        <taxon>Patulibacter</taxon>
    </lineage>
</organism>
<reference evidence="3 4" key="1">
    <citation type="submission" date="2023-11" db="EMBL/GenBank/DDBJ databases">
        <authorList>
            <person name="Xu M."/>
            <person name="Jiang T."/>
        </authorList>
    </citation>
    <scope>NUCLEOTIDE SEQUENCE [LARGE SCALE GENOMIC DNA]</scope>
    <source>
        <strain evidence="3 4">SD</strain>
    </source>
</reference>
<dbReference type="Pfam" id="PF00391">
    <property type="entry name" value="PEP-utilizers"/>
    <property type="match status" value="1"/>
</dbReference>
<comment type="caution">
    <text evidence="3">The sequence shown here is derived from an EMBL/GenBank/DDBJ whole genome shotgun (WGS) entry which is preliminary data.</text>
</comment>
<dbReference type="Gene3D" id="3.50.30.10">
    <property type="entry name" value="Phosphohistidine domain"/>
    <property type="match status" value="1"/>
</dbReference>
<name>A0ABU4VLP9_9ACTN</name>
<dbReference type="PANTHER" id="PTHR43615:SF1">
    <property type="entry name" value="PPDK_N DOMAIN-CONTAINING PROTEIN"/>
    <property type="match status" value="1"/>
</dbReference>
<dbReference type="InterPro" id="IPR036637">
    <property type="entry name" value="Phosphohistidine_dom_sf"/>
</dbReference>
<dbReference type="Proteomes" id="UP001277761">
    <property type="component" value="Unassembled WGS sequence"/>
</dbReference>
<feature type="domain" description="PEP-utilising enzyme mobile" evidence="1">
    <location>
        <begin position="789"/>
        <end position="860"/>
    </location>
</feature>
<sequence length="867" mass="93986">MTAEPPIVDTTEARPTVWFADPQATDHDVVGGKGANLGRLVQAGFPVPEGFVVSTRAYDAHVDALRDGVRELLDGLPAGDLAALEDAAATIRERIEQAAIPDAVSMPVRAAYAELGSGFVAVRSSGTAEDLEGAAFAGQHDTYLDVRGENELLDAVRGAWASLYTARAIDYRRQRGIDPLPSIAVVVQRMVASEVAGVLFTADPVRRRTDRLLVNASWGLGEAVVSGITTPDQLVVEHGSWRVLDRVIGGKEVEVVRDPETGRGTIERDVEPERRARPALDDERAAELARLGARVAEHYGSPQDVEWALADGTLVLLQARPVTGVDFSLPPEPDGPDLDASPVHLPGSRVRWTTANVDEAFPGIVTPLTWSVYDPATEATMRDCWTDFGVLRERERGVPADVDLRFITVAHGRAIANVDVMCQLAGRLPGSSAAQMEEQLFGSVPEENTEPPFLERIRRWPIVAVRMPLTVRRRMREQEQVAADVFAWWGRVAFGVAHATLADAVDLLAEARRRYAEVTRSHMVLSIMAQGLLAKVESLAQDAGLPGLERELVRSDHGTAEFDLVRDLQRLARDEIDVPAFQRAHGYHGPREGLVESVSWREDPSLVRELAAAYRRRPEAEDVERIAARGREARADAMARLREAVGPARWPLVRAIVRFSGHAPMWRERGRAAMLQTVDAARAASRAVGRHLHDEGVLQDPRDVQFLTIEELEALDRDAIPALVAQRRVDHAAFEAAELPHVWHGVPEPVAASADPGDGSTRRLTGLGVSSGVAEGTVRVITDLAGADIPEGTILVCHATDPSWASLFPLASAVVTNVGSALSHAAIVCRELGLPCVSNTRTGTRDLRDGMRVRVDGAAGVVEVLDA</sequence>
<dbReference type="RefSeq" id="WP_319954908.1">
    <property type="nucleotide sequence ID" value="NZ_JAXAVX010000008.1"/>
</dbReference>